<dbReference type="PANTHER" id="PTHR31970">
    <property type="match status" value="1"/>
</dbReference>
<reference evidence="2" key="1">
    <citation type="submission" date="2020-06" db="EMBL/GenBank/DDBJ databases">
        <title>WGS assembly of Ceratodon purpureus strain R40.</title>
        <authorList>
            <person name="Carey S.B."/>
            <person name="Jenkins J."/>
            <person name="Shu S."/>
            <person name="Lovell J.T."/>
            <person name="Sreedasyam A."/>
            <person name="Maumus F."/>
            <person name="Tiley G.P."/>
            <person name="Fernandez-Pozo N."/>
            <person name="Barry K."/>
            <person name="Chen C."/>
            <person name="Wang M."/>
            <person name="Lipzen A."/>
            <person name="Daum C."/>
            <person name="Saski C.A."/>
            <person name="Payton A.C."/>
            <person name="Mcbreen J.C."/>
            <person name="Conrad R.E."/>
            <person name="Kollar L.M."/>
            <person name="Olsson S."/>
            <person name="Huttunen S."/>
            <person name="Landis J.B."/>
            <person name="Wickett N.J."/>
            <person name="Johnson M.G."/>
            <person name="Rensing S.A."/>
            <person name="Grimwood J."/>
            <person name="Schmutz J."/>
            <person name="Mcdaniel S.F."/>
        </authorList>
    </citation>
    <scope>NUCLEOTIDE SEQUENCE</scope>
    <source>
        <strain evidence="2">R40</strain>
    </source>
</reference>
<accession>A0A8T0IW59</accession>
<proteinExistence type="predicted"/>
<keyword evidence="1" id="KW-0472">Membrane</keyword>
<evidence type="ECO:0000313" key="2">
    <source>
        <dbReference type="EMBL" id="KAG0587950.1"/>
    </source>
</evidence>
<gene>
    <name evidence="2" type="ORF">KC19_2G204000</name>
</gene>
<dbReference type="InterPro" id="IPR031563">
    <property type="entry name" value="MOT1/MOT2"/>
</dbReference>
<keyword evidence="3" id="KW-1185">Reference proteome</keyword>
<feature type="transmembrane region" description="Helical" evidence="1">
    <location>
        <begin position="147"/>
        <end position="165"/>
    </location>
</feature>
<dbReference type="AlphaFoldDB" id="A0A8T0IW59"/>
<protein>
    <recommendedName>
        <fullName evidence="4">Molybdate transporter 1</fullName>
    </recommendedName>
</protein>
<feature type="transmembrane region" description="Helical" evidence="1">
    <location>
        <begin position="364"/>
        <end position="385"/>
    </location>
</feature>
<feature type="transmembrane region" description="Helical" evidence="1">
    <location>
        <begin position="111"/>
        <end position="135"/>
    </location>
</feature>
<feature type="transmembrane region" description="Helical" evidence="1">
    <location>
        <begin position="45"/>
        <end position="64"/>
    </location>
</feature>
<feature type="transmembrane region" description="Helical" evidence="1">
    <location>
        <begin position="421"/>
        <end position="450"/>
    </location>
</feature>
<dbReference type="EMBL" id="CM026422">
    <property type="protein sequence ID" value="KAG0587950.1"/>
    <property type="molecule type" value="Genomic_DNA"/>
</dbReference>
<feature type="transmembrane region" description="Helical" evidence="1">
    <location>
        <begin position="186"/>
        <end position="207"/>
    </location>
</feature>
<name>A0A8T0IW59_CERPU</name>
<dbReference type="GO" id="GO:0015098">
    <property type="term" value="F:molybdate ion transmembrane transporter activity"/>
    <property type="evidence" value="ECO:0007669"/>
    <property type="project" value="InterPro"/>
</dbReference>
<dbReference type="Pfam" id="PF16983">
    <property type="entry name" value="MFS_MOT1"/>
    <property type="match status" value="2"/>
</dbReference>
<organism evidence="2 3">
    <name type="scientific">Ceratodon purpureus</name>
    <name type="common">Fire moss</name>
    <name type="synonym">Dicranum purpureum</name>
    <dbReference type="NCBI Taxonomy" id="3225"/>
    <lineage>
        <taxon>Eukaryota</taxon>
        <taxon>Viridiplantae</taxon>
        <taxon>Streptophyta</taxon>
        <taxon>Embryophyta</taxon>
        <taxon>Bryophyta</taxon>
        <taxon>Bryophytina</taxon>
        <taxon>Bryopsida</taxon>
        <taxon>Dicranidae</taxon>
        <taxon>Pseudoditrichales</taxon>
        <taxon>Ditrichaceae</taxon>
        <taxon>Ceratodon</taxon>
    </lineage>
</organism>
<dbReference type="Proteomes" id="UP000822688">
    <property type="component" value="Chromosome 2"/>
</dbReference>
<dbReference type="PANTHER" id="PTHR31970:SF0">
    <property type="entry name" value="MOLYBDATE TRANSPORTER 1"/>
    <property type="match status" value="1"/>
</dbReference>
<keyword evidence="1" id="KW-1133">Transmembrane helix</keyword>
<evidence type="ECO:0000313" key="3">
    <source>
        <dbReference type="Proteomes" id="UP000822688"/>
    </source>
</evidence>
<feature type="transmembrane region" description="Helical" evidence="1">
    <location>
        <begin position="391"/>
        <end position="409"/>
    </location>
</feature>
<comment type="caution">
    <text evidence="2">The sequence shown here is derived from an EMBL/GenBank/DDBJ whole genome shotgun (WGS) entry which is preliminary data.</text>
</comment>
<evidence type="ECO:0000256" key="1">
    <source>
        <dbReference type="SAM" id="Phobius"/>
    </source>
</evidence>
<feature type="transmembrane region" description="Helical" evidence="1">
    <location>
        <begin position="241"/>
        <end position="258"/>
    </location>
</feature>
<sequence length="482" mass="51324">MATEIGQPLQQPETTRPAGRVASYCEELKDNVRYRSLWEEISGSLGDLGTFVPIVIALTLVNGLDLGTTLLFTGAFNIITGAMFGVPMPVQPMKSIAAAALTPGDLMTIPQIMAAGITTGAILVGLGATGLMTLVNFLVPLPVVRGIQLSQGLAFGITAVKYMLYDQNFAKGKQGAGRAWLGLDSKLLAIVALCFIVLVSGAGEYTINPFPKDSIESSNSGAIINPNDAPRKRTWIEKLRMIPTALSVFVLGIILAFVRDPSIAGHLRVGPATPKIPYISARDWRIGFVRGTIPQVPLSVLNSVIAVCKLSNDLFPTKLEVTPMKVSTSVGLMNLVGCWFGAMPTCHGCGGLAGQYRFGARSGISVVILGTFKLLLSLLLGGSLLQILAKFPVALLGVLLLFSGLELAMTCRDQNTRTEVFIMLSVTAVSIATSNAGLGFGCGMALVVLLKARERKSYETLWRLTPWGKRRNAVPGPDVHQV</sequence>
<keyword evidence="1" id="KW-0812">Transmembrane</keyword>
<evidence type="ECO:0008006" key="4">
    <source>
        <dbReference type="Google" id="ProtNLM"/>
    </source>
</evidence>
<feature type="transmembrane region" description="Helical" evidence="1">
    <location>
        <begin position="70"/>
        <end position="90"/>
    </location>
</feature>